<sequence length="145" mass="15613">MGGLVLNQRAIRFDIADPCIRDTCVMCGEDGKGDNIGHLLLSCPAVSEHRKQLLQPAINWLNDRNLGTLAVENKWPVLAGGHIGGIRLPMWGGVPGKNTPKWGYERMAEFLAEVIPLLMKKFANSRVRTTHPQAAGSGTGSGGSL</sequence>
<accession>A0ACC2AW47</accession>
<keyword evidence="2" id="KW-1185">Reference proteome</keyword>
<evidence type="ECO:0000313" key="2">
    <source>
        <dbReference type="Proteomes" id="UP001162992"/>
    </source>
</evidence>
<comment type="caution">
    <text evidence="1">The sequence shown here is derived from an EMBL/GenBank/DDBJ whole genome shotgun (WGS) entry which is preliminary data.</text>
</comment>
<evidence type="ECO:0000313" key="1">
    <source>
        <dbReference type="EMBL" id="KAJ7521755.1"/>
    </source>
</evidence>
<dbReference type="Proteomes" id="UP001162992">
    <property type="component" value="Chromosome 19"/>
</dbReference>
<proteinExistence type="predicted"/>
<protein>
    <submittedName>
        <fullName evidence="1">Uncharacterized protein</fullName>
    </submittedName>
</protein>
<organism evidence="1 2">
    <name type="scientific">Diphasiastrum complanatum</name>
    <name type="common">Issler's clubmoss</name>
    <name type="synonym">Lycopodium complanatum</name>
    <dbReference type="NCBI Taxonomy" id="34168"/>
    <lineage>
        <taxon>Eukaryota</taxon>
        <taxon>Viridiplantae</taxon>
        <taxon>Streptophyta</taxon>
        <taxon>Embryophyta</taxon>
        <taxon>Tracheophyta</taxon>
        <taxon>Lycopodiopsida</taxon>
        <taxon>Lycopodiales</taxon>
        <taxon>Lycopodiaceae</taxon>
        <taxon>Lycopodioideae</taxon>
        <taxon>Diphasiastrum</taxon>
    </lineage>
</organism>
<reference evidence="2" key="1">
    <citation type="journal article" date="2024" name="Proc. Natl. Acad. Sci. U.S.A.">
        <title>Extraordinary preservation of gene collinearity over three hundred million years revealed in homosporous lycophytes.</title>
        <authorList>
            <person name="Li C."/>
            <person name="Wickell D."/>
            <person name="Kuo L.Y."/>
            <person name="Chen X."/>
            <person name="Nie B."/>
            <person name="Liao X."/>
            <person name="Peng D."/>
            <person name="Ji J."/>
            <person name="Jenkins J."/>
            <person name="Williams M."/>
            <person name="Shu S."/>
            <person name="Plott C."/>
            <person name="Barry K."/>
            <person name="Rajasekar S."/>
            <person name="Grimwood J."/>
            <person name="Han X."/>
            <person name="Sun S."/>
            <person name="Hou Z."/>
            <person name="He W."/>
            <person name="Dai G."/>
            <person name="Sun C."/>
            <person name="Schmutz J."/>
            <person name="Leebens-Mack J.H."/>
            <person name="Li F.W."/>
            <person name="Wang L."/>
        </authorList>
    </citation>
    <scope>NUCLEOTIDE SEQUENCE [LARGE SCALE GENOMIC DNA]</scope>
    <source>
        <strain evidence="2">cv. PW_Plant_1</strain>
    </source>
</reference>
<dbReference type="EMBL" id="CM055110">
    <property type="protein sequence ID" value="KAJ7521755.1"/>
    <property type="molecule type" value="Genomic_DNA"/>
</dbReference>
<name>A0ACC2AW47_DIPCM</name>
<gene>
    <name evidence="1" type="ORF">O6H91_19G066600</name>
</gene>